<keyword evidence="3" id="KW-0157">Chromophore</keyword>
<keyword evidence="1" id="KW-0285">Flavoprotein</keyword>
<dbReference type="PANTHER" id="PTHR47429">
    <property type="entry name" value="PROTEIN TWIN LOV 1"/>
    <property type="match status" value="1"/>
</dbReference>
<evidence type="ECO:0000256" key="1">
    <source>
        <dbReference type="ARBA" id="ARBA00022630"/>
    </source>
</evidence>
<dbReference type="Gene3D" id="3.30.450.20">
    <property type="entry name" value="PAS domain"/>
    <property type="match status" value="1"/>
</dbReference>
<evidence type="ECO:0000313" key="7">
    <source>
        <dbReference type="Proteomes" id="UP000664859"/>
    </source>
</evidence>
<dbReference type="OrthoDB" id="447251at2759"/>
<dbReference type="Pfam" id="PF13426">
    <property type="entry name" value="PAS_9"/>
    <property type="match status" value="1"/>
</dbReference>
<organism evidence="6 7">
    <name type="scientific">Tribonema minus</name>
    <dbReference type="NCBI Taxonomy" id="303371"/>
    <lineage>
        <taxon>Eukaryota</taxon>
        <taxon>Sar</taxon>
        <taxon>Stramenopiles</taxon>
        <taxon>Ochrophyta</taxon>
        <taxon>PX clade</taxon>
        <taxon>Xanthophyceae</taxon>
        <taxon>Tribonematales</taxon>
        <taxon>Tribonemataceae</taxon>
        <taxon>Tribonema</taxon>
    </lineage>
</organism>
<accession>A0A836CEZ6</accession>
<gene>
    <name evidence="6" type="ORF">JKP88DRAFT_157541</name>
</gene>
<dbReference type="PROSITE" id="PS50217">
    <property type="entry name" value="BZIP"/>
    <property type="match status" value="1"/>
</dbReference>
<proteinExistence type="predicted"/>
<dbReference type="InterPro" id="IPR046347">
    <property type="entry name" value="bZIP_sf"/>
</dbReference>
<dbReference type="SMART" id="SM00338">
    <property type="entry name" value="BRLZ"/>
    <property type="match status" value="1"/>
</dbReference>
<dbReference type="CDD" id="cd00130">
    <property type="entry name" value="PAS"/>
    <property type="match status" value="1"/>
</dbReference>
<feature type="non-terminal residue" evidence="6">
    <location>
        <position position="178"/>
    </location>
</feature>
<dbReference type="Gene3D" id="1.20.5.170">
    <property type="match status" value="1"/>
</dbReference>
<dbReference type="SUPFAM" id="SSF55785">
    <property type="entry name" value="PYP-like sensor domain (PAS domain)"/>
    <property type="match status" value="1"/>
</dbReference>
<feature type="domain" description="BZIP" evidence="5">
    <location>
        <begin position="9"/>
        <end position="52"/>
    </location>
</feature>
<dbReference type="AlphaFoldDB" id="A0A836CEZ6"/>
<dbReference type="Pfam" id="PF07716">
    <property type="entry name" value="bZIP_2"/>
    <property type="match status" value="1"/>
</dbReference>
<reference evidence="6" key="1">
    <citation type="submission" date="2021-02" db="EMBL/GenBank/DDBJ databases">
        <title>First Annotated Genome of the Yellow-green Alga Tribonema minus.</title>
        <authorList>
            <person name="Mahan K.M."/>
        </authorList>
    </citation>
    <scope>NUCLEOTIDE SEQUENCE</scope>
    <source>
        <strain evidence="6">UTEX B ZZ1240</strain>
    </source>
</reference>
<dbReference type="SUPFAM" id="SSF57959">
    <property type="entry name" value="Leucine zipper domain"/>
    <property type="match status" value="1"/>
</dbReference>
<dbReference type="InterPro" id="IPR004827">
    <property type="entry name" value="bZIP"/>
</dbReference>
<evidence type="ECO:0000256" key="2">
    <source>
        <dbReference type="ARBA" id="ARBA00022643"/>
    </source>
</evidence>
<evidence type="ECO:0000256" key="3">
    <source>
        <dbReference type="ARBA" id="ARBA00022991"/>
    </source>
</evidence>
<keyword evidence="2" id="KW-0288">FMN</keyword>
<dbReference type="CDD" id="cd14809">
    <property type="entry name" value="bZIP_AUREO-like"/>
    <property type="match status" value="1"/>
</dbReference>
<dbReference type="Proteomes" id="UP000664859">
    <property type="component" value="Unassembled WGS sequence"/>
</dbReference>
<comment type="caution">
    <text evidence="6">The sequence shown here is derived from an EMBL/GenBank/DDBJ whole genome shotgun (WGS) entry which is preliminary data.</text>
</comment>
<keyword evidence="7" id="KW-1185">Reference proteome</keyword>
<dbReference type="PROSITE" id="PS50112">
    <property type="entry name" value="PAS"/>
    <property type="match status" value="1"/>
</dbReference>
<dbReference type="InterPro" id="IPR000014">
    <property type="entry name" value="PAS"/>
</dbReference>
<dbReference type="InterPro" id="IPR035965">
    <property type="entry name" value="PAS-like_dom_sf"/>
</dbReference>
<dbReference type="GO" id="GO:0005634">
    <property type="term" value="C:nucleus"/>
    <property type="evidence" value="ECO:0007669"/>
    <property type="project" value="TreeGrafter"/>
</dbReference>
<dbReference type="EMBL" id="JAFCMP010000223">
    <property type="protein sequence ID" value="KAG5183189.1"/>
    <property type="molecule type" value="Genomic_DNA"/>
</dbReference>
<dbReference type="GO" id="GO:0003700">
    <property type="term" value="F:DNA-binding transcription factor activity"/>
    <property type="evidence" value="ECO:0007669"/>
    <property type="project" value="InterPro"/>
</dbReference>
<protein>
    <submittedName>
        <fullName evidence="6">AUREO-like protein</fullName>
    </submittedName>
</protein>
<name>A0A836CEZ6_9STRA</name>
<dbReference type="PANTHER" id="PTHR47429:SF2">
    <property type="entry name" value="PROTEIN TWIN LOV 1"/>
    <property type="match status" value="1"/>
</dbReference>
<evidence type="ECO:0000313" key="6">
    <source>
        <dbReference type="EMBL" id="KAG5183189.1"/>
    </source>
</evidence>
<feature type="domain" description="PAS" evidence="4">
    <location>
        <begin position="93"/>
        <end position="166"/>
    </location>
</feature>
<sequence length="178" mass="19634">TKKRTHDKAEQQQKRRERNRVLAKRTRLRKKFMFQSLQTQVSSLHQENARLKGIVATRCGDRGAALLQQCSAASVPNVVANTTGQATALLHQSDFLLVKALQASAPSFCVTDPSLPDCPIVYASDGFIALTGYSRQQVLGRNCRFLQGPDTDPDTVAQLRRGIAEGRDTSVVRMHGCI</sequence>
<evidence type="ECO:0000259" key="5">
    <source>
        <dbReference type="PROSITE" id="PS50217"/>
    </source>
</evidence>
<evidence type="ECO:0000259" key="4">
    <source>
        <dbReference type="PROSITE" id="PS50112"/>
    </source>
</evidence>